<protein>
    <submittedName>
        <fullName evidence="1">Uncharacterized protein</fullName>
    </submittedName>
</protein>
<evidence type="ECO:0000313" key="2">
    <source>
        <dbReference type="Proteomes" id="UP001168821"/>
    </source>
</evidence>
<gene>
    <name evidence="1" type="ORF">Zmor_021571</name>
</gene>
<dbReference type="EMBL" id="JALNTZ010000006">
    <property type="protein sequence ID" value="KAJ3649853.1"/>
    <property type="molecule type" value="Genomic_DNA"/>
</dbReference>
<organism evidence="1 2">
    <name type="scientific">Zophobas morio</name>
    <dbReference type="NCBI Taxonomy" id="2755281"/>
    <lineage>
        <taxon>Eukaryota</taxon>
        <taxon>Metazoa</taxon>
        <taxon>Ecdysozoa</taxon>
        <taxon>Arthropoda</taxon>
        <taxon>Hexapoda</taxon>
        <taxon>Insecta</taxon>
        <taxon>Pterygota</taxon>
        <taxon>Neoptera</taxon>
        <taxon>Endopterygota</taxon>
        <taxon>Coleoptera</taxon>
        <taxon>Polyphaga</taxon>
        <taxon>Cucujiformia</taxon>
        <taxon>Tenebrionidae</taxon>
        <taxon>Zophobas</taxon>
    </lineage>
</organism>
<proteinExistence type="predicted"/>
<evidence type="ECO:0000313" key="1">
    <source>
        <dbReference type="EMBL" id="KAJ3649853.1"/>
    </source>
</evidence>
<sequence length="92" mass="10823">MGYKYKKVDNRNILGEGPTLETVKLKFLRRYLQLPQEDVTFIHLDGTWIYQRGPPVKRWVFEGNQRGMPNKIIASEEKRFTLPHAGDRSSFL</sequence>
<comment type="caution">
    <text evidence="1">The sequence shown here is derived from an EMBL/GenBank/DDBJ whole genome shotgun (WGS) entry which is preliminary data.</text>
</comment>
<keyword evidence="2" id="KW-1185">Reference proteome</keyword>
<reference evidence="1" key="1">
    <citation type="journal article" date="2023" name="G3 (Bethesda)">
        <title>Whole genome assemblies of Zophobas morio and Tenebrio molitor.</title>
        <authorList>
            <person name="Kaur S."/>
            <person name="Stinson S.A."/>
            <person name="diCenzo G.C."/>
        </authorList>
    </citation>
    <scope>NUCLEOTIDE SEQUENCE</scope>
    <source>
        <strain evidence="1">QUZm001</strain>
    </source>
</reference>
<name>A0AA38MB20_9CUCU</name>
<dbReference type="AlphaFoldDB" id="A0AA38MB20"/>
<accession>A0AA38MB20</accession>
<dbReference type="Proteomes" id="UP001168821">
    <property type="component" value="Unassembled WGS sequence"/>
</dbReference>